<accession>A0A7M4D2I1</accession>
<evidence type="ECO:0000256" key="4">
    <source>
        <dbReference type="RuleBase" id="RU003357"/>
    </source>
</evidence>
<sequence>MIKQVILVLLLSISSISVFAQKGSAKGNVKDGKTGEALIGASVYVDGTTIGTVTDFDGNYALPNIPAGVVTLKCSFISYETLSKENISVNEGNSVSVDFVLGSSTVELNDVKVFAKAKRESEVVLLLDQKKSAVIKQSIGAQELANQGVSDAAAAAAKITGISKQEGTNGLNVRGLGDRYNSTTLNGLPLPSNDSQFKNIDLKLFSTDIIEFVDVQKVSMSNLSGDFAGANINIVSKKHSGENFFKVGVKTGLNSSTLDADKFYMSDGPNLAGFYNSDYPTDFSNYKFENKWNPQEKTIYPNLGLALSGGKTFNFENSKLNVFGTLSFDNEYYYGELAERKINGSNDLRKDLTGEEYQYDTQTTGMINLNYNWSNSNIYLNSMFLNTSEDWIGSGTGYIKDLAEEGALVRKMEYEKNTVLVNQLLGDHKLNSKTDIHWGVTYNNVNNVVPDRRYITMENGTDTEKEFATNDPANNSRYYHDLVEDEIAGNFNLDYIFGEGFEDAGYKGKLSVGYSGKFKTRSFEAVQFNHKILNNRLTNVDDIDSYFNNEGLQNKLFDLRVRSSHFIVFDTYDGKQTINAGFASLEYNFTARLLLLLGVRLENVYQQIEYNTALGSDKNDFTELNVLPDLSLRYALTDKSNLRFAAGVTYTLPQFKETALFSFQDKDEESLGNPYLTPSKNYNGELKWEVYPKPNELFSAAVFGKYIVDPINKFVMASASNDFTYANTGDWAYVYGVELEAKKDIFTISSGNSAKKLYTTANLTLMKTEQTLDSEKINEQSQGLVNANFNKDKEELQGAAPLIANANLSYKYSWNTVNSITSTISYNYVSDRLNLIGYASLGNQVDKEIHNLDFVVKSKLKKFGVSLSVKNILNQNIDRIQENETQNWLVKHHKKGVKFSLGVNYTF</sequence>
<evidence type="ECO:0000256" key="2">
    <source>
        <dbReference type="ARBA" id="ARBA00023136"/>
    </source>
</evidence>
<keyword evidence="2 4" id="KW-0472">Membrane</keyword>
<dbReference type="EMBL" id="WOTW01000005">
    <property type="protein sequence ID" value="MUP36860.1"/>
    <property type="molecule type" value="Genomic_DNA"/>
</dbReference>
<evidence type="ECO:0000259" key="6">
    <source>
        <dbReference type="Pfam" id="PF00593"/>
    </source>
</evidence>
<dbReference type="AlphaFoldDB" id="A0A7M4D2I1"/>
<feature type="domain" description="TonB-dependent receptor-like beta-barrel" evidence="6">
    <location>
        <begin position="322"/>
        <end position="832"/>
    </location>
</feature>
<dbReference type="SUPFAM" id="SSF56935">
    <property type="entry name" value="Porins"/>
    <property type="match status" value="1"/>
</dbReference>
<gene>
    <name evidence="9" type="ORF">DWB62_003430</name>
    <name evidence="8" type="ORF">GNY23_03430</name>
</gene>
<dbReference type="InterPro" id="IPR012910">
    <property type="entry name" value="Plug_dom"/>
</dbReference>
<dbReference type="InterPro" id="IPR000531">
    <property type="entry name" value="Beta-barrel_TonB"/>
</dbReference>
<keyword evidence="4" id="KW-0798">TonB box</keyword>
<dbReference type="Gene3D" id="2.60.40.1120">
    <property type="entry name" value="Carboxypeptidase-like, regulatory domain"/>
    <property type="match status" value="1"/>
</dbReference>
<dbReference type="GO" id="GO:0009279">
    <property type="term" value="C:cell outer membrane"/>
    <property type="evidence" value="ECO:0007669"/>
    <property type="project" value="UniProtKB-SubCell"/>
</dbReference>
<protein>
    <submittedName>
        <fullName evidence="8">TonB-dependent receptor plug domain-containing protein</fullName>
    </submittedName>
</protein>
<evidence type="ECO:0000256" key="5">
    <source>
        <dbReference type="SAM" id="SignalP"/>
    </source>
</evidence>
<dbReference type="Pfam" id="PF07715">
    <property type="entry name" value="Plug"/>
    <property type="match status" value="1"/>
</dbReference>
<reference evidence="8 11" key="2">
    <citation type="submission" date="2019-12" db="EMBL/GenBank/DDBJ databases">
        <title>Draft genome sequence of Labilibaculum sp. strain 44 isolated from deep waters of Black Sea.</title>
        <authorList>
            <person name="Yadav S."/>
            <person name="Villanueva L."/>
        </authorList>
    </citation>
    <scope>NUCLEOTIDE SEQUENCE [LARGE SCALE GENOMIC DNA]</scope>
    <source>
        <strain evidence="8 11">44</strain>
    </source>
</reference>
<evidence type="ECO:0000256" key="3">
    <source>
        <dbReference type="ARBA" id="ARBA00023237"/>
    </source>
</evidence>
<name>A0A7M4D2I1_9BACT</name>
<evidence type="ECO:0000313" key="11">
    <source>
        <dbReference type="Proteomes" id="UP000462449"/>
    </source>
</evidence>
<feature type="chain" id="PRO_5029772017" evidence="5">
    <location>
        <begin position="21"/>
        <end position="907"/>
    </location>
</feature>
<dbReference type="PANTHER" id="PTHR40980:SF5">
    <property type="entry name" value="TONB-DEPENDENT RECEPTOR"/>
    <property type="match status" value="1"/>
</dbReference>
<comment type="caution">
    <text evidence="8">The sequence shown here is derived from an EMBL/GenBank/DDBJ whole genome shotgun (WGS) entry which is preliminary data.</text>
</comment>
<dbReference type="InterPro" id="IPR037066">
    <property type="entry name" value="Plug_dom_sf"/>
</dbReference>
<evidence type="ECO:0000313" key="9">
    <source>
        <dbReference type="EMBL" id="MVB06065.1"/>
    </source>
</evidence>
<dbReference type="InterPro" id="IPR008969">
    <property type="entry name" value="CarboxyPept-like_regulatory"/>
</dbReference>
<dbReference type="InterPro" id="IPR036942">
    <property type="entry name" value="Beta-barrel_TonB_sf"/>
</dbReference>
<dbReference type="Proteomes" id="UP000285951">
    <property type="component" value="Unassembled WGS sequence"/>
</dbReference>
<reference evidence="9 10" key="1">
    <citation type="submission" date="2019-11" db="EMBL/GenBank/DDBJ databases">
        <title>Draft genome sequence of Labilibaculum sp. strain SYP isolated from Black Sea.</title>
        <authorList>
            <person name="Yadav S."/>
            <person name="Villanueva L."/>
        </authorList>
    </citation>
    <scope>NUCLEOTIDE SEQUENCE [LARGE SCALE GENOMIC DNA]</scope>
    <source>
        <strain evidence="9 10">44</strain>
    </source>
</reference>
<dbReference type="PANTHER" id="PTHR40980">
    <property type="entry name" value="PLUG DOMAIN-CONTAINING PROTEIN"/>
    <property type="match status" value="1"/>
</dbReference>
<keyword evidence="10" id="KW-1185">Reference proteome</keyword>
<proteinExistence type="inferred from homology"/>
<keyword evidence="3" id="KW-0998">Cell outer membrane</keyword>
<evidence type="ECO:0000259" key="7">
    <source>
        <dbReference type="Pfam" id="PF07715"/>
    </source>
</evidence>
<feature type="domain" description="TonB-dependent receptor plug" evidence="7">
    <location>
        <begin position="129"/>
        <end position="228"/>
    </location>
</feature>
<dbReference type="Gene3D" id="2.170.130.10">
    <property type="entry name" value="TonB-dependent receptor, plug domain"/>
    <property type="match status" value="1"/>
</dbReference>
<comment type="subcellular location">
    <subcellularLocation>
        <location evidence="1 4">Cell outer membrane</location>
    </subcellularLocation>
</comment>
<dbReference type="Gene3D" id="2.40.170.20">
    <property type="entry name" value="TonB-dependent receptor, beta-barrel domain"/>
    <property type="match status" value="1"/>
</dbReference>
<dbReference type="RefSeq" id="WP_156194757.1">
    <property type="nucleotide sequence ID" value="NZ_QTZN02000005.1"/>
</dbReference>
<dbReference type="OrthoDB" id="9768470at2"/>
<dbReference type="Pfam" id="PF00593">
    <property type="entry name" value="TonB_dep_Rec_b-barrel"/>
    <property type="match status" value="1"/>
</dbReference>
<organism evidence="8 11">
    <name type="scientific">Labilibaculum euxinus</name>
    <dbReference type="NCBI Taxonomy" id="2686357"/>
    <lineage>
        <taxon>Bacteria</taxon>
        <taxon>Pseudomonadati</taxon>
        <taxon>Bacteroidota</taxon>
        <taxon>Bacteroidia</taxon>
        <taxon>Marinilabiliales</taxon>
        <taxon>Marinifilaceae</taxon>
        <taxon>Labilibaculum</taxon>
    </lineage>
</organism>
<feature type="signal peptide" evidence="5">
    <location>
        <begin position="1"/>
        <end position="20"/>
    </location>
</feature>
<evidence type="ECO:0000313" key="8">
    <source>
        <dbReference type="EMBL" id="MUP36860.1"/>
    </source>
</evidence>
<dbReference type="Proteomes" id="UP000462449">
    <property type="component" value="Unassembled WGS sequence"/>
</dbReference>
<dbReference type="SUPFAM" id="SSF49464">
    <property type="entry name" value="Carboxypeptidase regulatory domain-like"/>
    <property type="match status" value="1"/>
</dbReference>
<keyword evidence="5" id="KW-0732">Signal</keyword>
<evidence type="ECO:0000313" key="10">
    <source>
        <dbReference type="Proteomes" id="UP000285951"/>
    </source>
</evidence>
<dbReference type="EMBL" id="QTZN02000005">
    <property type="protein sequence ID" value="MVB06065.1"/>
    <property type="molecule type" value="Genomic_DNA"/>
</dbReference>
<evidence type="ECO:0000256" key="1">
    <source>
        <dbReference type="ARBA" id="ARBA00004442"/>
    </source>
</evidence>
<dbReference type="Pfam" id="PF13715">
    <property type="entry name" value="CarbopepD_reg_2"/>
    <property type="match status" value="1"/>
</dbReference>
<keyword evidence="8" id="KW-0675">Receptor</keyword>
<comment type="similarity">
    <text evidence="4">Belongs to the TonB-dependent receptor family.</text>
</comment>